<evidence type="ECO:0000256" key="1">
    <source>
        <dbReference type="ARBA" id="ARBA00021292"/>
    </source>
</evidence>
<dbReference type="InterPro" id="IPR028098">
    <property type="entry name" value="Glyco_trans_4-like_N"/>
</dbReference>
<dbReference type="PANTHER" id="PTHR45947">
    <property type="entry name" value="SULFOQUINOVOSYL TRANSFERASE SQD2"/>
    <property type="match status" value="1"/>
</dbReference>
<reference evidence="5 6" key="1">
    <citation type="submission" date="2012-09" db="EMBL/GenBank/DDBJ databases">
        <title>Genome Sequence of Brevibacterium casei S18.</title>
        <authorList>
            <person name="Sharma R."/>
            <person name="Singh A."/>
            <person name="Jangir P.K."/>
        </authorList>
    </citation>
    <scope>NUCLEOTIDE SEQUENCE [LARGE SCALE GENOMIC DNA]</scope>
    <source>
        <strain evidence="5 6">S18</strain>
    </source>
</reference>
<dbReference type="Pfam" id="PF13692">
    <property type="entry name" value="Glyco_trans_1_4"/>
    <property type="match status" value="1"/>
</dbReference>
<name>K9AYT8_9MICO</name>
<evidence type="ECO:0000256" key="3">
    <source>
        <dbReference type="ARBA" id="ARBA00022679"/>
    </source>
</evidence>
<sequence length="363" mass="39078">MKIIHITDAAAAGVLNSVTALARAQIESAEVSNVRFCYTPRAESPSHSLISEGFGPGIEVERWSSGKFGLFRGLRRELKRDDADLIHLHSSRSGFLGRALAAASGSRARVVYSPHGFAFDRRDYSPVMARAFLLLERLALRGSREIVVVSESEAELVRARLPKARAVVLPNTVDLTAFRPTPLSADASRLGVVHIGRIMAQKDPQTFAAIASRTEATNPGRFSFTWIGEGDRELLHTNGANIAVTGWADRARIRSHLSQASVLLFTSTGEGMPISLLEAQAMGLATVGADVVGVRDLVTDGVEGRLFTTVDEAVAALEAMLDRSVRSGAGAAARRRVERDHDQSDLGTRSLAAYRDLGVLSPK</sequence>
<gene>
    <name evidence="5" type="ORF">C272_10578</name>
</gene>
<keyword evidence="6" id="KW-1185">Reference proteome</keyword>
<keyword evidence="5" id="KW-0378">Hydrolase</keyword>
<dbReference type="Pfam" id="PF13439">
    <property type="entry name" value="Glyco_transf_4"/>
    <property type="match status" value="1"/>
</dbReference>
<dbReference type="OrthoDB" id="477186at2"/>
<dbReference type="InterPro" id="IPR050194">
    <property type="entry name" value="Glycosyltransferase_grp1"/>
</dbReference>
<evidence type="ECO:0000313" key="6">
    <source>
        <dbReference type="Proteomes" id="UP000009879"/>
    </source>
</evidence>
<dbReference type="GO" id="GO:0016787">
    <property type="term" value="F:hydrolase activity"/>
    <property type="evidence" value="ECO:0007669"/>
    <property type="project" value="UniProtKB-KW"/>
</dbReference>
<dbReference type="Proteomes" id="UP000009879">
    <property type="component" value="Unassembled WGS sequence"/>
</dbReference>
<dbReference type="eggNOG" id="COG0438">
    <property type="taxonomic scope" value="Bacteria"/>
</dbReference>
<proteinExistence type="predicted"/>
<dbReference type="EMBL" id="AMSP01000008">
    <property type="protein sequence ID" value="EKU46690.1"/>
    <property type="molecule type" value="Genomic_DNA"/>
</dbReference>
<evidence type="ECO:0000259" key="4">
    <source>
        <dbReference type="Pfam" id="PF13439"/>
    </source>
</evidence>
<protein>
    <recommendedName>
        <fullName evidence="1">D-inositol 3-phosphate glycosyltransferase</fullName>
    </recommendedName>
</protein>
<dbReference type="Gene3D" id="3.40.50.2000">
    <property type="entry name" value="Glycogen Phosphorylase B"/>
    <property type="match status" value="2"/>
</dbReference>
<dbReference type="PANTHER" id="PTHR45947:SF3">
    <property type="entry name" value="SULFOQUINOVOSYL TRANSFERASE SQD2"/>
    <property type="match status" value="1"/>
</dbReference>
<dbReference type="GO" id="GO:0016757">
    <property type="term" value="F:glycosyltransferase activity"/>
    <property type="evidence" value="ECO:0007669"/>
    <property type="project" value="UniProtKB-KW"/>
</dbReference>
<dbReference type="SUPFAM" id="SSF53756">
    <property type="entry name" value="UDP-Glycosyltransferase/glycogen phosphorylase"/>
    <property type="match status" value="1"/>
</dbReference>
<dbReference type="RefSeq" id="WP_009378784.1">
    <property type="nucleotide sequence ID" value="NZ_AMSP01000008.1"/>
</dbReference>
<dbReference type="AlphaFoldDB" id="K9AYT8"/>
<dbReference type="GO" id="GO:1901137">
    <property type="term" value="P:carbohydrate derivative biosynthetic process"/>
    <property type="evidence" value="ECO:0007669"/>
    <property type="project" value="UniProtKB-ARBA"/>
</dbReference>
<keyword evidence="3" id="KW-0808">Transferase</keyword>
<keyword evidence="2" id="KW-0328">Glycosyltransferase</keyword>
<organism evidence="5 6">
    <name type="scientific">Brevibacterium casei S18</name>
    <dbReference type="NCBI Taxonomy" id="1229781"/>
    <lineage>
        <taxon>Bacteria</taxon>
        <taxon>Bacillati</taxon>
        <taxon>Actinomycetota</taxon>
        <taxon>Actinomycetes</taxon>
        <taxon>Micrococcales</taxon>
        <taxon>Brevibacteriaceae</taxon>
        <taxon>Brevibacterium</taxon>
    </lineage>
</organism>
<evidence type="ECO:0000313" key="5">
    <source>
        <dbReference type="EMBL" id="EKU46690.1"/>
    </source>
</evidence>
<accession>K9AYT8</accession>
<comment type="caution">
    <text evidence="5">The sequence shown here is derived from an EMBL/GenBank/DDBJ whole genome shotgun (WGS) entry which is preliminary data.</text>
</comment>
<feature type="domain" description="Glycosyltransferase subfamily 4-like N-terminal" evidence="4">
    <location>
        <begin position="13"/>
        <end position="176"/>
    </location>
</feature>
<evidence type="ECO:0000256" key="2">
    <source>
        <dbReference type="ARBA" id="ARBA00022676"/>
    </source>
</evidence>